<dbReference type="Gene3D" id="1.10.10.10">
    <property type="entry name" value="Winged helix-like DNA-binding domain superfamily/Winged helix DNA-binding domain"/>
    <property type="match status" value="1"/>
</dbReference>
<dbReference type="InterPro" id="IPR036390">
    <property type="entry name" value="WH_DNA-bd_sf"/>
</dbReference>
<gene>
    <name evidence="2" type="ORF">K8U72_03035</name>
</gene>
<proteinExistence type="predicted"/>
<protein>
    <submittedName>
        <fullName evidence="2">MarR family transcriptional regulator</fullName>
    </submittedName>
</protein>
<dbReference type="AlphaFoldDB" id="A0A921GEX1"/>
<comment type="caution">
    <text evidence="2">The sequence shown here is derived from an EMBL/GenBank/DDBJ whole genome shotgun (WGS) entry which is preliminary data.</text>
</comment>
<dbReference type="RefSeq" id="WP_274958723.1">
    <property type="nucleotide sequence ID" value="NZ_DBFWWQ010000021.1"/>
</dbReference>
<feature type="domain" description="HTH marR-type" evidence="1">
    <location>
        <begin position="9"/>
        <end position="63"/>
    </location>
</feature>
<dbReference type="InterPro" id="IPR000835">
    <property type="entry name" value="HTH_MarR-typ"/>
</dbReference>
<evidence type="ECO:0000313" key="2">
    <source>
        <dbReference type="EMBL" id="HJF44746.1"/>
    </source>
</evidence>
<name>A0A921GEX1_9ACTN</name>
<dbReference type="EMBL" id="DYWQ01000048">
    <property type="protein sequence ID" value="HJF44746.1"/>
    <property type="molecule type" value="Genomic_DNA"/>
</dbReference>
<accession>A0A921GEX1</accession>
<reference evidence="2" key="2">
    <citation type="submission" date="2021-09" db="EMBL/GenBank/DDBJ databases">
        <authorList>
            <person name="Gilroy R."/>
        </authorList>
    </citation>
    <scope>NUCLEOTIDE SEQUENCE</scope>
    <source>
        <strain evidence="2">CHK124-7917</strain>
    </source>
</reference>
<dbReference type="InterPro" id="IPR036388">
    <property type="entry name" value="WH-like_DNA-bd_sf"/>
</dbReference>
<organism evidence="2 3">
    <name type="scientific">Thermophilibacter provencensis</name>
    <dbReference type="NCBI Taxonomy" id="1852386"/>
    <lineage>
        <taxon>Bacteria</taxon>
        <taxon>Bacillati</taxon>
        <taxon>Actinomycetota</taxon>
        <taxon>Coriobacteriia</taxon>
        <taxon>Coriobacteriales</taxon>
        <taxon>Atopobiaceae</taxon>
        <taxon>Thermophilibacter</taxon>
    </lineage>
</organism>
<dbReference type="SUPFAM" id="SSF46785">
    <property type="entry name" value="Winged helix' DNA-binding domain"/>
    <property type="match status" value="1"/>
</dbReference>
<evidence type="ECO:0000313" key="3">
    <source>
        <dbReference type="Proteomes" id="UP000697330"/>
    </source>
</evidence>
<sequence>MTASGPVRLTPTEARIIEFIERHEDKPCSKAQIAAVLGRNEKTVDRLLSRMRREGIVRSTPVYADNGAQLANVYTVLDEVWPRD</sequence>
<dbReference type="GO" id="GO:0003700">
    <property type="term" value="F:DNA-binding transcription factor activity"/>
    <property type="evidence" value="ECO:0007669"/>
    <property type="project" value="InterPro"/>
</dbReference>
<reference evidence="2" key="1">
    <citation type="journal article" date="2021" name="PeerJ">
        <title>Extensive microbial diversity within the chicken gut microbiome revealed by metagenomics and culture.</title>
        <authorList>
            <person name="Gilroy R."/>
            <person name="Ravi A."/>
            <person name="Getino M."/>
            <person name="Pursley I."/>
            <person name="Horton D.L."/>
            <person name="Alikhan N.F."/>
            <person name="Baker D."/>
            <person name="Gharbi K."/>
            <person name="Hall N."/>
            <person name="Watson M."/>
            <person name="Adriaenssens E.M."/>
            <person name="Foster-Nyarko E."/>
            <person name="Jarju S."/>
            <person name="Secka A."/>
            <person name="Antonio M."/>
            <person name="Oren A."/>
            <person name="Chaudhuri R.R."/>
            <person name="La Ragione R."/>
            <person name="Hildebrand F."/>
            <person name="Pallen M.J."/>
        </authorList>
    </citation>
    <scope>NUCLEOTIDE SEQUENCE</scope>
    <source>
        <strain evidence="2">CHK124-7917</strain>
    </source>
</reference>
<dbReference type="Proteomes" id="UP000697330">
    <property type="component" value="Unassembled WGS sequence"/>
</dbReference>
<evidence type="ECO:0000259" key="1">
    <source>
        <dbReference type="Pfam" id="PF12802"/>
    </source>
</evidence>
<dbReference type="Pfam" id="PF12802">
    <property type="entry name" value="MarR_2"/>
    <property type="match status" value="1"/>
</dbReference>